<evidence type="ECO:0000259" key="7">
    <source>
        <dbReference type="PROSITE" id="PS50157"/>
    </source>
</evidence>
<evidence type="ECO:0000313" key="8">
    <source>
        <dbReference type="EMBL" id="KAL2070385.1"/>
    </source>
</evidence>
<dbReference type="InterPro" id="IPR036236">
    <property type="entry name" value="Znf_C2H2_sf"/>
</dbReference>
<keyword evidence="1" id="KW-0479">Metal-binding</keyword>
<dbReference type="InterPro" id="IPR050329">
    <property type="entry name" value="GLI_C2H2-zinc-finger"/>
</dbReference>
<dbReference type="Gene3D" id="3.30.160.60">
    <property type="entry name" value="Classic Zinc Finger"/>
    <property type="match status" value="2"/>
</dbReference>
<evidence type="ECO:0000256" key="6">
    <source>
        <dbReference type="SAM" id="MobiDB-lite"/>
    </source>
</evidence>
<feature type="region of interest" description="Disordered" evidence="6">
    <location>
        <begin position="117"/>
        <end position="183"/>
    </location>
</feature>
<gene>
    <name evidence="8" type="ORF">VTL71DRAFT_13411</name>
</gene>
<reference evidence="8 9" key="1">
    <citation type="journal article" date="2024" name="Commun. Biol.">
        <title>Comparative genomic analysis of thermophilic fungi reveals convergent evolutionary adaptations and gene losses.</title>
        <authorList>
            <person name="Steindorff A.S."/>
            <person name="Aguilar-Pontes M.V."/>
            <person name="Robinson A.J."/>
            <person name="Andreopoulos B."/>
            <person name="LaButti K."/>
            <person name="Kuo A."/>
            <person name="Mondo S."/>
            <person name="Riley R."/>
            <person name="Otillar R."/>
            <person name="Haridas S."/>
            <person name="Lipzen A."/>
            <person name="Grimwood J."/>
            <person name="Schmutz J."/>
            <person name="Clum A."/>
            <person name="Reid I.D."/>
            <person name="Moisan M.C."/>
            <person name="Butler G."/>
            <person name="Nguyen T.T.M."/>
            <person name="Dewar K."/>
            <person name="Conant G."/>
            <person name="Drula E."/>
            <person name="Henrissat B."/>
            <person name="Hansel C."/>
            <person name="Singer S."/>
            <person name="Hutchinson M.I."/>
            <person name="de Vries R.P."/>
            <person name="Natvig D.O."/>
            <person name="Powell A.J."/>
            <person name="Tsang A."/>
            <person name="Grigoriev I.V."/>
        </authorList>
    </citation>
    <scope>NUCLEOTIDE SEQUENCE [LARGE SCALE GENOMIC DNA]</scope>
    <source>
        <strain evidence="8 9">CBS 494.80</strain>
    </source>
</reference>
<evidence type="ECO:0000256" key="1">
    <source>
        <dbReference type="ARBA" id="ARBA00022723"/>
    </source>
</evidence>
<evidence type="ECO:0000256" key="2">
    <source>
        <dbReference type="ARBA" id="ARBA00022737"/>
    </source>
</evidence>
<keyword evidence="4" id="KW-0862">Zinc</keyword>
<keyword evidence="9" id="KW-1185">Reference proteome</keyword>
<feature type="domain" description="C2H2-type" evidence="7">
    <location>
        <begin position="192"/>
        <end position="219"/>
    </location>
</feature>
<organism evidence="8 9">
    <name type="scientific">Oculimacula yallundae</name>
    <dbReference type="NCBI Taxonomy" id="86028"/>
    <lineage>
        <taxon>Eukaryota</taxon>
        <taxon>Fungi</taxon>
        <taxon>Dikarya</taxon>
        <taxon>Ascomycota</taxon>
        <taxon>Pezizomycotina</taxon>
        <taxon>Leotiomycetes</taxon>
        <taxon>Helotiales</taxon>
        <taxon>Ploettnerulaceae</taxon>
        <taxon>Oculimacula</taxon>
    </lineage>
</organism>
<dbReference type="PANTHER" id="PTHR19818:SF139">
    <property type="entry name" value="PAIR-RULE PROTEIN ODD-PAIRED"/>
    <property type="match status" value="1"/>
</dbReference>
<dbReference type="PROSITE" id="PS00028">
    <property type="entry name" value="ZINC_FINGER_C2H2_1"/>
    <property type="match status" value="1"/>
</dbReference>
<keyword evidence="2" id="KW-0677">Repeat</keyword>
<dbReference type="EMBL" id="JAZHXI010000006">
    <property type="protein sequence ID" value="KAL2070385.1"/>
    <property type="molecule type" value="Genomic_DNA"/>
</dbReference>
<dbReference type="PANTHER" id="PTHR19818">
    <property type="entry name" value="ZINC FINGER PROTEIN ZIC AND GLI"/>
    <property type="match status" value="1"/>
</dbReference>
<sequence length="290" mass="32470">MEPNNDFPMGSNNYDTHSKYRTSETQIESDGDWNWDQFWRDFYAQNSESRNNFNAEGTELHFQDFTFLQPIAAQQHMFGVDQLPPSIIGHIELPDYGIDMFMPSYIDPSLDSTWMDTYPNPGSNPSPSTYTSPYTPASTSSPSVTSFQTNVSSPDTPTPTPTTSSSSSSASSSSFSTPVSTSSSSSASIKIYTCPFCPSTFPQKCFLNRHINTHTKPYVCPHPSCTARRATNRDLKRHMATHDPVSAPRFFCEVEGCEFSLTGRGKEKGKGFKRRDHLKRHVEVVHGGRR</sequence>
<evidence type="ECO:0000256" key="3">
    <source>
        <dbReference type="ARBA" id="ARBA00022771"/>
    </source>
</evidence>
<comment type="caution">
    <text evidence="8">The sequence shown here is derived from an EMBL/GenBank/DDBJ whole genome shotgun (WGS) entry which is preliminary data.</text>
</comment>
<dbReference type="InterPro" id="IPR013087">
    <property type="entry name" value="Znf_C2H2_type"/>
</dbReference>
<evidence type="ECO:0000313" key="9">
    <source>
        <dbReference type="Proteomes" id="UP001595075"/>
    </source>
</evidence>
<accession>A0ABR4CKA5</accession>
<name>A0ABR4CKA5_9HELO</name>
<dbReference type="PROSITE" id="PS50157">
    <property type="entry name" value="ZINC_FINGER_C2H2_2"/>
    <property type="match status" value="1"/>
</dbReference>
<dbReference type="SUPFAM" id="SSF57667">
    <property type="entry name" value="beta-beta-alpha zinc fingers"/>
    <property type="match status" value="1"/>
</dbReference>
<feature type="compositionally biased region" description="Low complexity" evidence="6">
    <location>
        <begin position="161"/>
        <end position="183"/>
    </location>
</feature>
<keyword evidence="3 5" id="KW-0863">Zinc-finger</keyword>
<dbReference type="Pfam" id="PF00096">
    <property type="entry name" value="zf-C2H2"/>
    <property type="match status" value="1"/>
</dbReference>
<evidence type="ECO:0000256" key="5">
    <source>
        <dbReference type="PROSITE-ProRule" id="PRU00042"/>
    </source>
</evidence>
<dbReference type="Proteomes" id="UP001595075">
    <property type="component" value="Unassembled WGS sequence"/>
</dbReference>
<feature type="compositionally biased region" description="Low complexity" evidence="6">
    <location>
        <begin position="117"/>
        <end position="146"/>
    </location>
</feature>
<dbReference type="SMART" id="SM00355">
    <property type="entry name" value="ZnF_C2H2"/>
    <property type="match status" value="3"/>
</dbReference>
<protein>
    <recommendedName>
        <fullName evidence="7">C2H2-type domain-containing protein</fullName>
    </recommendedName>
</protein>
<proteinExistence type="predicted"/>
<evidence type="ECO:0000256" key="4">
    <source>
        <dbReference type="ARBA" id="ARBA00022833"/>
    </source>
</evidence>